<name>A0A8T0HKN9_CERPU</name>
<reference evidence="1" key="1">
    <citation type="submission" date="2020-06" db="EMBL/GenBank/DDBJ databases">
        <title>WGS assembly of Ceratodon purpureus strain R40.</title>
        <authorList>
            <person name="Carey S.B."/>
            <person name="Jenkins J."/>
            <person name="Shu S."/>
            <person name="Lovell J.T."/>
            <person name="Sreedasyam A."/>
            <person name="Maumus F."/>
            <person name="Tiley G.P."/>
            <person name="Fernandez-Pozo N."/>
            <person name="Barry K."/>
            <person name="Chen C."/>
            <person name="Wang M."/>
            <person name="Lipzen A."/>
            <person name="Daum C."/>
            <person name="Saski C.A."/>
            <person name="Payton A.C."/>
            <person name="Mcbreen J.C."/>
            <person name="Conrad R.E."/>
            <person name="Kollar L.M."/>
            <person name="Olsson S."/>
            <person name="Huttunen S."/>
            <person name="Landis J.B."/>
            <person name="Wickett N.J."/>
            <person name="Johnson M.G."/>
            <person name="Rensing S.A."/>
            <person name="Grimwood J."/>
            <person name="Schmutz J."/>
            <person name="Mcdaniel S.F."/>
        </authorList>
    </citation>
    <scope>NUCLEOTIDE SEQUENCE</scope>
    <source>
        <strain evidence="1">R40</strain>
    </source>
</reference>
<sequence>MTSLLQVVEVNVKVEKPRPNNLHNNDFLAEETLLQTEQEAQRDCNALSARHWIVQYTRTFNRTGQLQATSSG</sequence>
<dbReference type="GO" id="GO:0008131">
    <property type="term" value="F:primary methylamine oxidase activity"/>
    <property type="evidence" value="ECO:0007669"/>
    <property type="project" value="InterPro"/>
</dbReference>
<protein>
    <submittedName>
        <fullName evidence="1">Uncharacterized protein</fullName>
    </submittedName>
</protein>
<dbReference type="InterPro" id="IPR036460">
    <property type="entry name" value="Cu_amine_oxidase_C_sf"/>
</dbReference>
<dbReference type="EMBL" id="CM026426">
    <property type="protein sequence ID" value="KAG0571367.1"/>
    <property type="molecule type" value="Genomic_DNA"/>
</dbReference>
<dbReference type="AlphaFoldDB" id="A0A8T0HKN9"/>
<evidence type="ECO:0000313" key="1">
    <source>
        <dbReference type="EMBL" id="KAG0571367.1"/>
    </source>
</evidence>
<proteinExistence type="predicted"/>
<comment type="caution">
    <text evidence="1">The sequence shown here is derived from an EMBL/GenBank/DDBJ whole genome shotgun (WGS) entry which is preliminary data.</text>
</comment>
<organism evidence="1 2">
    <name type="scientific">Ceratodon purpureus</name>
    <name type="common">Fire moss</name>
    <name type="synonym">Dicranum purpureum</name>
    <dbReference type="NCBI Taxonomy" id="3225"/>
    <lineage>
        <taxon>Eukaryota</taxon>
        <taxon>Viridiplantae</taxon>
        <taxon>Streptophyta</taxon>
        <taxon>Embryophyta</taxon>
        <taxon>Bryophyta</taxon>
        <taxon>Bryophytina</taxon>
        <taxon>Bryopsida</taxon>
        <taxon>Dicranidae</taxon>
        <taxon>Pseudoditrichales</taxon>
        <taxon>Ditrichaceae</taxon>
        <taxon>Ceratodon</taxon>
    </lineage>
</organism>
<dbReference type="Proteomes" id="UP000822688">
    <property type="component" value="Chromosome V"/>
</dbReference>
<accession>A0A8T0HKN9</accession>
<dbReference type="GO" id="GO:0048038">
    <property type="term" value="F:quinone binding"/>
    <property type="evidence" value="ECO:0007669"/>
    <property type="project" value="InterPro"/>
</dbReference>
<evidence type="ECO:0000313" key="2">
    <source>
        <dbReference type="Proteomes" id="UP000822688"/>
    </source>
</evidence>
<dbReference type="GO" id="GO:0005507">
    <property type="term" value="F:copper ion binding"/>
    <property type="evidence" value="ECO:0007669"/>
    <property type="project" value="InterPro"/>
</dbReference>
<dbReference type="GO" id="GO:0009308">
    <property type="term" value="P:amine metabolic process"/>
    <property type="evidence" value="ECO:0007669"/>
    <property type="project" value="InterPro"/>
</dbReference>
<dbReference type="SUPFAM" id="SSF49998">
    <property type="entry name" value="Amine oxidase catalytic domain"/>
    <property type="match status" value="1"/>
</dbReference>
<keyword evidence="2" id="KW-1185">Reference proteome</keyword>
<gene>
    <name evidence="1" type="ORF">KC19_VG005900</name>
</gene>
<dbReference type="Gene3D" id="2.70.98.20">
    <property type="entry name" value="Copper amine oxidase, catalytic domain"/>
    <property type="match status" value="1"/>
</dbReference>